<feature type="transmembrane region" description="Helical" evidence="1">
    <location>
        <begin position="20"/>
        <end position="42"/>
    </location>
</feature>
<dbReference type="Pfam" id="PF06912">
    <property type="entry name" value="DUF1275"/>
    <property type="match status" value="1"/>
</dbReference>
<evidence type="ECO:0000256" key="1">
    <source>
        <dbReference type="SAM" id="Phobius"/>
    </source>
</evidence>
<dbReference type="PANTHER" id="PTHR37314:SF4">
    <property type="entry name" value="UPF0700 TRANSMEMBRANE PROTEIN YOAK"/>
    <property type="match status" value="1"/>
</dbReference>
<dbReference type="InterPro" id="IPR010699">
    <property type="entry name" value="DUF1275"/>
</dbReference>
<keyword evidence="1" id="KW-0812">Transmembrane</keyword>
<name>A0A0A7PDK1_9SPHN</name>
<evidence type="ECO:0000313" key="3">
    <source>
        <dbReference type="Proteomes" id="UP000030907"/>
    </source>
</evidence>
<organism evidence="2 3">
    <name type="scientific">Sphingopyxis fribergensis</name>
    <dbReference type="NCBI Taxonomy" id="1515612"/>
    <lineage>
        <taxon>Bacteria</taxon>
        <taxon>Pseudomonadati</taxon>
        <taxon>Pseudomonadota</taxon>
        <taxon>Alphaproteobacteria</taxon>
        <taxon>Sphingomonadales</taxon>
        <taxon>Sphingomonadaceae</taxon>
        <taxon>Sphingopyxis</taxon>
    </lineage>
</organism>
<feature type="transmembrane region" description="Helical" evidence="1">
    <location>
        <begin position="214"/>
        <end position="231"/>
    </location>
</feature>
<feature type="transmembrane region" description="Helical" evidence="1">
    <location>
        <begin position="94"/>
        <end position="116"/>
    </location>
</feature>
<dbReference type="AlphaFoldDB" id="A0A0A7PDK1"/>
<evidence type="ECO:0000313" key="2">
    <source>
        <dbReference type="EMBL" id="AJA07283.1"/>
    </source>
</evidence>
<dbReference type="Proteomes" id="UP000030907">
    <property type="component" value="Chromosome"/>
</dbReference>
<keyword evidence="1" id="KW-1133">Transmembrane helix</keyword>
<evidence type="ECO:0008006" key="4">
    <source>
        <dbReference type="Google" id="ProtNLM"/>
    </source>
</evidence>
<feature type="transmembrane region" description="Helical" evidence="1">
    <location>
        <begin position="62"/>
        <end position="82"/>
    </location>
</feature>
<gene>
    <name evidence="2" type="ORF">SKP52_01730</name>
</gene>
<dbReference type="OrthoDB" id="270162at2"/>
<protein>
    <recommendedName>
        <fullName evidence="4">Transmembrane protein</fullName>
    </recommendedName>
</protein>
<dbReference type="PANTHER" id="PTHR37314">
    <property type="entry name" value="SLR0142 PROTEIN"/>
    <property type="match status" value="1"/>
</dbReference>
<accession>A0A0A7PDK1</accession>
<dbReference type="RefSeq" id="WP_039570979.1">
    <property type="nucleotide sequence ID" value="NZ_CP009122.1"/>
</dbReference>
<keyword evidence="1" id="KW-0472">Membrane</keyword>
<reference evidence="2 3" key="1">
    <citation type="journal article" date="2015" name="Int. J. Syst. Evol. Microbiol.">
        <title>Description of Sphingopyxis fribergensis sp. nov. - a soil bacterium with the ability to degrade styrene and phenylacetic acid.</title>
        <authorList>
            <person name="Oelschlagel M."/>
            <person name="Ruckert C."/>
            <person name="Kalinowski J."/>
            <person name="Schmidt G."/>
            <person name="Schlomann M."/>
            <person name="Tischler D."/>
        </authorList>
    </citation>
    <scope>NUCLEOTIDE SEQUENCE [LARGE SCALE GENOMIC DNA]</scope>
    <source>
        <strain evidence="2 3">Kp5.2</strain>
    </source>
</reference>
<dbReference type="STRING" id="1515612.SKP52_01730"/>
<sequence length="245" mass="25544">MLIRQGDARDSRLDRKLAFALAWVAGGLNAAAFHEVGFFSANMTGNVSALSSLLAMGQWGHALGYLAIVLSFIIGSMVSTLAIGSGLRRGIGTIYARVILVEAALLAALGLARMALDRSTGVPMLIVGLAFLMGQQNAIVTHISNARVRTTHVSGMATDIGIGLARMLDILRGKAGPADRGEITTRLSLHTGTVLSFLLGGVAGVLAWRIVGDLCFVIAGLVLATIAATSMRRAGQIVPQNDPLD</sequence>
<dbReference type="KEGG" id="sphk:SKP52_01730"/>
<keyword evidence="3" id="KW-1185">Reference proteome</keyword>
<proteinExistence type="predicted"/>
<dbReference type="EMBL" id="CP009122">
    <property type="protein sequence ID" value="AJA07283.1"/>
    <property type="molecule type" value="Genomic_DNA"/>
</dbReference>
<dbReference type="HOGENOM" id="CLU_073333_0_0_5"/>